<keyword evidence="6" id="KW-1185">Reference proteome</keyword>
<evidence type="ECO:0000313" key="6">
    <source>
        <dbReference type="Proteomes" id="UP000694866"/>
    </source>
</evidence>
<dbReference type="RefSeq" id="XP_011313685.1">
    <property type="nucleotide sequence ID" value="XM_011315383.1"/>
</dbReference>
<dbReference type="InterPro" id="IPR042816">
    <property type="entry name" value="Nsrp1"/>
</dbReference>
<evidence type="ECO:0000256" key="3">
    <source>
        <dbReference type="SAM" id="Coils"/>
    </source>
</evidence>
<dbReference type="AlphaFoldDB" id="A0A9R1TQC7"/>
<dbReference type="Pfam" id="PF09745">
    <property type="entry name" value="NSRP1_N"/>
    <property type="match status" value="1"/>
</dbReference>
<dbReference type="KEGG" id="fas:105273129"/>
<proteinExistence type="inferred from homology"/>
<feature type="region of interest" description="Disordered" evidence="4">
    <location>
        <begin position="175"/>
        <end position="370"/>
    </location>
</feature>
<sequence length="393" mass="45308">MNKNTKQYGLTMPKKAVLSAPKAGNIFGDDNDSDADDGADWVKKALKAEGEKHRIKKQTRLNMEKALNEDPTIYQYDEVYDEIEKVKEQSKPVKKELKQPKYIHNLLKAAERRKIEQEHRMERMVQKEREAEGEKFADKESFVTSAYREKLEQFKKIEEEEERMDRLEAIADVTKQPDMSGFHRHLFAQTFDPKSNESHEEGNSKKPKEASPLQSPNIDRDDDLSIDSSSEGSGSDDREDGKHRRGEKSNVNFKGKNKRQYRKRVMEESESESEEDHGEKSEDEGARQIVTDISEKIEKNEECQSPIKKPRLSTKEEKEEKNGSVTSVEVNETFKAPELKSGRSDKEKNSKDEAEKEKPEEKPSIWEKRTVGPVFEAALQRYLARKALRLSGA</sequence>
<dbReference type="OrthoDB" id="446635at2759"/>
<evidence type="ECO:0000256" key="2">
    <source>
        <dbReference type="ARBA" id="ARBA00023054"/>
    </source>
</evidence>
<feature type="compositionally biased region" description="Basic and acidic residues" evidence="4">
    <location>
        <begin position="277"/>
        <end position="286"/>
    </location>
</feature>
<evidence type="ECO:0000256" key="4">
    <source>
        <dbReference type="SAM" id="MobiDB-lite"/>
    </source>
</evidence>
<accession>A0A9R1TQC7</accession>
<evidence type="ECO:0000259" key="5">
    <source>
        <dbReference type="Pfam" id="PF09745"/>
    </source>
</evidence>
<comment type="similarity">
    <text evidence="1">Belongs to the NSRP1 family.</text>
</comment>
<gene>
    <name evidence="7" type="primary">LOC105273129</name>
</gene>
<dbReference type="GO" id="GO:0000381">
    <property type="term" value="P:regulation of alternative mRNA splicing, via spliceosome"/>
    <property type="evidence" value="ECO:0007669"/>
    <property type="project" value="InterPro"/>
</dbReference>
<organism evidence="6 7">
    <name type="scientific">Fopius arisanus</name>
    <dbReference type="NCBI Taxonomy" id="64838"/>
    <lineage>
        <taxon>Eukaryota</taxon>
        <taxon>Metazoa</taxon>
        <taxon>Ecdysozoa</taxon>
        <taxon>Arthropoda</taxon>
        <taxon>Hexapoda</taxon>
        <taxon>Insecta</taxon>
        <taxon>Pterygota</taxon>
        <taxon>Neoptera</taxon>
        <taxon>Endopterygota</taxon>
        <taxon>Hymenoptera</taxon>
        <taxon>Apocrita</taxon>
        <taxon>Ichneumonoidea</taxon>
        <taxon>Braconidae</taxon>
        <taxon>Opiinae</taxon>
        <taxon>Fopius</taxon>
    </lineage>
</organism>
<keyword evidence="2 3" id="KW-0175">Coiled coil</keyword>
<feature type="coiled-coil region" evidence="3">
    <location>
        <begin position="107"/>
        <end position="170"/>
    </location>
</feature>
<name>A0A9R1TQC7_9HYME</name>
<feature type="compositionally biased region" description="Basic and acidic residues" evidence="4">
    <location>
        <begin position="194"/>
        <end position="209"/>
    </location>
</feature>
<protein>
    <submittedName>
        <fullName evidence="7">Nuclear speckle splicing regulatory protein 1</fullName>
    </submittedName>
</protein>
<feature type="compositionally biased region" description="Basic and acidic residues" evidence="4">
    <location>
        <begin position="335"/>
        <end position="370"/>
    </location>
</feature>
<feature type="domain" description="Nuclear speckle splicing regulatory protein 1 N-terminal" evidence="5">
    <location>
        <begin position="60"/>
        <end position="176"/>
    </location>
</feature>
<feature type="compositionally biased region" description="Basic and acidic residues" evidence="4">
    <location>
        <begin position="313"/>
        <end position="322"/>
    </location>
</feature>
<evidence type="ECO:0000313" key="7">
    <source>
        <dbReference type="RefSeq" id="XP_011313685.1"/>
    </source>
</evidence>
<evidence type="ECO:0000256" key="1">
    <source>
        <dbReference type="ARBA" id="ARBA00010126"/>
    </source>
</evidence>
<dbReference type="PANTHER" id="PTHR31938:SF4">
    <property type="entry name" value="NUCLEAR SPECKLE SPLICING REGULATORY PROTEIN 1"/>
    <property type="match status" value="1"/>
</dbReference>
<dbReference type="GeneID" id="105273129"/>
<dbReference type="InterPro" id="IPR018612">
    <property type="entry name" value="NSRP1_N"/>
</dbReference>
<feature type="compositionally biased region" description="Basic and acidic residues" evidence="4">
    <location>
        <begin position="293"/>
        <end position="302"/>
    </location>
</feature>
<dbReference type="PANTHER" id="PTHR31938">
    <property type="entry name" value="NUCLEAR SPECKLE SPLICING REGULATORY PROTEIN 1"/>
    <property type="match status" value="1"/>
</dbReference>
<reference evidence="7" key="1">
    <citation type="submission" date="2025-08" db="UniProtKB">
        <authorList>
            <consortium name="RefSeq"/>
        </authorList>
    </citation>
    <scope>IDENTIFICATION</scope>
    <source>
        <strain evidence="7">USDA-PBARC FA_bdor</strain>
        <tissue evidence="7">Whole organism</tissue>
    </source>
</reference>
<dbReference type="Proteomes" id="UP000694866">
    <property type="component" value="Unplaced"/>
</dbReference>